<protein>
    <submittedName>
        <fullName evidence="2">Uncharacterized protein</fullName>
    </submittedName>
</protein>
<keyword evidence="3" id="KW-1185">Reference proteome</keyword>
<keyword evidence="1" id="KW-0812">Transmembrane</keyword>
<evidence type="ECO:0000256" key="1">
    <source>
        <dbReference type="SAM" id="Phobius"/>
    </source>
</evidence>
<dbReference type="EMBL" id="LRRQ01000180">
    <property type="protein sequence ID" value="OAM87177.1"/>
    <property type="molecule type" value="Genomic_DNA"/>
</dbReference>
<feature type="transmembrane region" description="Helical" evidence="1">
    <location>
        <begin position="5"/>
        <end position="25"/>
    </location>
</feature>
<evidence type="ECO:0000313" key="2">
    <source>
        <dbReference type="EMBL" id="OAM87177.1"/>
    </source>
</evidence>
<comment type="caution">
    <text evidence="2">The sequence shown here is derived from an EMBL/GenBank/DDBJ whole genome shotgun (WGS) entry which is preliminary data.</text>
</comment>
<gene>
    <name evidence="2" type="ORF">AW736_25060</name>
</gene>
<dbReference type="Proteomes" id="UP000078486">
    <property type="component" value="Unassembled WGS sequence"/>
</dbReference>
<keyword evidence="1" id="KW-1133">Transmembrane helix</keyword>
<feature type="transmembrane region" description="Helical" evidence="1">
    <location>
        <begin position="110"/>
        <end position="130"/>
    </location>
</feature>
<dbReference type="STRING" id="1184151.AW736_25060"/>
<sequence length="135" mass="14571">MLARVFSIICYVVAGFFFYSVALLAFMELPSLGGKSIVMVGFLVPALLGLWAGFAFSGYRCKLRDTGLVLLSSSGFTAFLIVTFACLLATDDLRRMMAPEALSAFRDYASGFGFLILIFAGGLISLRAGLKKPNK</sequence>
<dbReference type="AlphaFoldDB" id="A0A178IDE3"/>
<reference evidence="2 3" key="1">
    <citation type="submission" date="2016-01" db="EMBL/GenBank/DDBJ databases">
        <title>High potential of lignocellulose degradation of a new Verrucomicrobia species.</title>
        <authorList>
            <person name="Wang Y."/>
            <person name="Shi Y."/>
            <person name="Qiu Z."/>
            <person name="Liu S."/>
            <person name="Yang H."/>
        </authorList>
    </citation>
    <scope>NUCLEOTIDE SEQUENCE [LARGE SCALE GENOMIC DNA]</scope>
    <source>
        <strain evidence="2 3">TSB47</strain>
    </source>
</reference>
<feature type="transmembrane region" description="Helical" evidence="1">
    <location>
        <begin position="37"/>
        <end position="56"/>
    </location>
</feature>
<name>A0A178IDE3_9BACT</name>
<feature type="transmembrane region" description="Helical" evidence="1">
    <location>
        <begin position="68"/>
        <end position="90"/>
    </location>
</feature>
<organism evidence="2 3">
    <name type="scientific">Termitidicoccus mucosus</name>
    <dbReference type="NCBI Taxonomy" id="1184151"/>
    <lineage>
        <taxon>Bacteria</taxon>
        <taxon>Pseudomonadati</taxon>
        <taxon>Verrucomicrobiota</taxon>
        <taxon>Opitutia</taxon>
        <taxon>Opitutales</taxon>
        <taxon>Opitutaceae</taxon>
        <taxon>Termitidicoccus</taxon>
    </lineage>
</organism>
<evidence type="ECO:0000313" key="3">
    <source>
        <dbReference type="Proteomes" id="UP000078486"/>
    </source>
</evidence>
<proteinExistence type="predicted"/>
<keyword evidence="1" id="KW-0472">Membrane</keyword>
<accession>A0A178IDE3</accession>